<keyword evidence="3" id="KW-1185">Reference proteome</keyword>
<dbReference type="Proteomes" id="UP000597459">
    <property type="component" value="Unassembled WGS sequence"/>
</dbReference>
<evidence type="ECO:0000313" key="2">
    <source>
        <dbReference type="EMBL" id="NHO52845.1"/>
    </source>
</evidence>
<evidence type="ECO:0000313" key="3">
    <source>
        <dbReference type="Proteomes" id="UP000597459"/>
    </source>
</evidence>
<gene>
    <name evidence="2" type="ORF">GOB87_02560</name>
</gene>
<organism evidence="2 3">
    <name type="scientific">Acetobacter estunensis</name>
    <dbReference type="NCBI Taxonomy" id="104097"/>
    <lineage>
        <taxon>Bacteria</taxon>
        <taxon>Pseudomonadati</taxon>
        <taxon>Pseudomonadota</taxon>
        <taxon>Alphaproteobacteria</taxon>
        <taxon>Acetobacterales</taxon>
        <taxon>Acetobacteraceae</taxon>
        <taxon>Acetobacter</taxon>
    </lineage>
</organism>
<dbReference type="AlphaFoldDB" id="A0A967B4U1"/>
<dbReference type="Pfam" id="PF06835">
    <property type="entry name" value="LptC"/>
    <property type="match status" value="1"/>
</dbReference>
<dbReference type="EMBL" id="WOTH01000003">
    <property type="protein sequence ID" value="NHO52845.1"/>
    <property type="molecule type" value="Genomic_DNA"/>
</dbReference>
<feature type="compositionally biased region" description="Basic and acidic residues" evidence="1">
    <location>
        <begin position="11"/>
        <end position="26"/>
    </location>
</feature>
<feature type="region of interest" description="Disordered" evidence="1">
    <location>
        <begin position="1"/>
        <end position="26"/>
    </location>
</feature>
<sequence length="249" mass="27640">MADETPPPPSENDRAERADFSRSSDTIKRQRAVMEASVVAKRKAPGRAELARRQTMLRWAKYVLPSLALLLLASIAVWPEIDRLINANHTALTELTRLKMESGNLEGAVYRSVDSHDRPYMLTAKTAHQIDEDRIDLVGPAADTLTEGGAWLYLQSENGTYMQHEQLLDLTGEVMLYRDDGLMMRSPITGVALHDGIVTADSWIHAEGPFGVLDAAGYWLSEHEGIAQFRGPGRLILNDDQHGSHDKAN</sequence>
<feature type="compositionally biased region" description="Pro residues" evidence="1">
    <location>
        <begin position="1"/>
        <end position="10"/>
    </location>
</feature>
<comment type="caution">
    <text evidence="2">The sequence shown here is derived from an EMBL/GenBank/DDBJ whole genome shotgun (WGS) entry which is preliminary data.</text>
</comment>
<protein>
    <submittedName>
        <fullName evidence="2">LPS export ABC transporter periplasmic protein LptC</fullName>
    </submittedName>
</protein>
<proteinExistence type="predicted"/>
<name>A0A967B4U1_9PROT</name>
<evidence type="ECO:0000256" key="1">
    <source>
        <dbReference type="SAM" id="MobiDB-lite"/>
    </source>
</evidence>
<dbReference type="InterPro" id="IPR010664">
    <property type="entry name" value="LipoPS_assembly_LptC-rel"/>
</dbReference>
<reference evidence="2" key="1">
    <citation type="submission" date="2019-11" db="EMBL/GenBank/DDBJ databases">
        <title>Description of new Acetobacter species.</title>
        <authorList>
            <person name="Cleenwerck I."/>
            <person name="Sombolestani A.S."/>
        </authorList>
    </citation>
    <scope>NUCLEOTIDE SEQUENCE</scope>
    <source>
        <strain evidence="2">LMG 1626</strain>
    </source>
</reference>
<dbReference type="RefSeq" id="WP_166312987.1">
    <property type="nucleotide sequence ID" value="NZ_WOTH01000003.1"/>
</dbReference>
<accession>A0A967B4U1</accession>